<proteinExistence type="inferred from homology"/>
<evidence type="ECO:0000256" key="6">
    <source>
        <dbReference type="ARBA" id="ARBA00022729"/>
    </source>
</evidence>
<accession>A0A2T3A4I9</accession>
<evidence type="ECO:0000313" key="11">
    <source>
        <dbReference type="EMBL" id="PSR82720.1"/>
    </source>
</evidence>
<evidence type="ECO:0000256" key="3">
    <source>
        <dbReference type="ARBA" id="ARBA00004922"/>
    </source>
</evidence>
<reference evidence="11 12" key="1">
    <citation type="journal article" date="2018" name="Mycol. Prog.">
        <title>Coniella lustricola, a new species from submerged detritus.</title>
        <authorList>
            <person name="Raudabaugh D.B."/>
            <person name="Iturriaga T."/>
            <person name="Carver A."/>
            <person name="Mondo S."/>
            <person name="Pangilinan J."/>
            <person name="Lipzen A."/>
            <person name="He G."/>
            <person name="Amirebrahimi M."/>
            <person name="Grigoriev I.V."/>
            <person name="Miller A.N."/>
        </authorList>
    </citation>
    <scope>NUCLEOTIDE SEQUENCE [LARGE SCALE GENOMIC DNA]</scope>
    <source>
        <strain evidence="11 12">B22-T-1</strain>
    </source>
</reference>
<dbReference type="PANTHER" id="PTHR21049">
    <property type="entry name" value="RIBOPHORIN I"/>
    <property type="match status" value="1"/>
</dbReference>
<dbReference type="AlphaFoldDB" id="A0A2T3A4I9"/>
<evidence type="ECO:0000313" key="12">
    <source>
        <dbReference type="Proteomes" id="UP000241462"/>
    </source>
</evidence>
<dbReference type="InterPro" id="IPR007676">
    <property type="entry name" value="Ribophorin_I"/>
</dbReference>
<dbReference type="Pfam" id="PF04597">
    <property type="entry name" value="Ribophorin_I"/>
    <property type="match status" value="1"/>
</dbReference>
<sequence>MQFAALLPALFSCLPVIAAASFDSFQTSKIALPSTFKPPQVFKNANLVHIRSIEKAYAKETINTKIENIANDPQDEYYLPFTVDQISRVGGFEVKDKKNADAGPFLVDVVEFDADSAIQYYRIKLPEPLKAGAEQTLSITYYITDAYRPLPATIAQDEPQFLVYTFSVYSPSAYTTSKQKTEIRAPSANVPDYTKMPGNVDVSEFPAKSGSKMTYGPFDEKPAGAEEIATVRFEFNKPVLHVTELERDIEVSHWGGNVAFEERYTMYHRGANLSTLFSRVKWQQTQYYNPSTFALKELNFPLSADSADAYYYDVIGNISTSRFRNGKNEALLQTKPRYPIFGGWKYPFTIGWNADAKKFLRRATGGGYVLNVPFLEGPKQPEGVEYENVVVRVVLPEGAENIKYYTRIPRTAITSADVEIHKTYLDTVGRTALIIKAYNLVDDFRDRELIVSYDVPFFASIRKPLIVFGSMFATFIAAYVIGGVEFKISPKSK</sequence>
<evidence type="ECO:0000256" key="7">
    <source>
        <dbReference type="ARBA" id="ARBA00022824"/>
    </source>
</evidence>
<evidence type="ECO:0000256" key="1">
    <source>
        <dbReference type="ARBA" id="ARBA00002791"/>
    </source>
</evidence>
<comment type="function">
    <text evidence="1 10">Subunit of the oligosaccharyl transferase (OST) complex that catalyzes the initial transfer of a defined glycan (Glc(3)Man(9)GlcNAc(2) in eukaryotes) from the lipid carrier dolichol-pyrophosphate to an asparagine residue within an Asn-X-Ser/Thr consensus motif in nascent polypeptide chains, the first step in protein N-glycosylation. N-glycosylation occurs cotranslationally and the complex associates with the Sec61 complex at the channel-forming translocon complex that mediates protein translocation across the endoplasmic reticulum (ER). All subunits are required for a maximal enzyme activity.</text>
</comment>
<comment type="similarity">
    <text evidence="4 10">Belongs to the OST1 family.</text>
</comment>
<dbReference type="UniPathway" id="UPA00378"/>
<feature type="chain" id="PRO_5015375244" description="Dolichyl-diphosphooligosaccharide--protein glycosyltransferase subunit 1" evidence="10">
    <location>
        <begin position="20"/>
        <end position="493"/>
    </location>
</feature>
<dbReference type="InParanoid" id="A0A2T3A4I9"/>
<dbReference type="PANTHER" id="PTHR21049:SF0">
    <property type="entry name" value="DOLICHYL-DIPHOSPHOOLIGOSACCHARIDE--PROTEIN GLYCOSYLTRANSFERASE SUBUNIT 1"/>
    <property type="match status" value="1"/>
</dbReference>
<organism evidence="11 12">
    <name type="scientific">Coniella lustricola</name>
    <dbReference type="NCBI Taxonomy" id="2025994"/>
    <lineage>
        <taxon>Eukaryota</taxon>
        <taxon>Fungi</taxon>
        <taxon>Dikarya</taxon>
        <taxon>Ascomycota</taxon>
        <taxon>Pezizomycotina</taxon>
        <taxon>Sordariomycetes</taxon>
        <taxon>Sordariomycetidae</taxon>
        <taxon>Diaporthales</taxon>
        <taxon>Schizoparmaceae</taxon>
        <taxon>Coniella</taxon>
    </lineage>
</organism>
<keyword evidence="5 10" id="KW-0812">Transmembrane</keyword>
<comment type="pathway">
    <text evidence="3 10">Protein modification; protein glycosylation.</text>
</comment>
<dbReference type="GO" id="GO:0018279">
    <property type="term" value="P:protein N-linked glycosylation via asparagine"/>
    <property type="evidence" value="ECO:0007669"/>
    <property type="project" value="TreeGrafter"/>
</dbReference>
<evidence type="ECO:0000256" key="10">
    <source>
        <dbReference type="RuleBase" id="RU361143"/>
    </source>
</evidence>
<protein>
    <recommendedName>
        <fullName evidence="10">Dolichyl-diphosphooligosaccharide--protein glycosyltransferase subunit 1</fullName>
    </recommendedName>
</protein>
<keyword evidence="7 10" id="KW-0256">Endoplasmic reticulum</keyword>
<evidence type="ECO:0000256" key="2">
    <source>
        <dbReference type="ARBA" id="ARBA00004115"/>
    </source>
</evidence>
<keyword evidence="8 10" id="KW-1133">Transmembrane helix</keyword>
<dbReference type="STRING" id="2025994.A0A2T3A4I9"/>
<evidence type="ECO:0000256" key="8">
    <source>
        <dbReference type="ARBA" id="ARBA00022989"/>
    </source>
</evidence>
<evidence type="ECO:0000256" key="9">
    <source>
        <dbReference type="ARBA" id="ARBA00023136"/>
    </source>
</evidence>
<keyword evidence="6 10" id="KW-0732">Signal</keyword>
<dbReference type="FunCoup" id="A0A2T3A4I9">
    <property type="interactions" value="1088"/>
</dbReference>
<comment type="subunit">
    <text evidence="10">Component of the oligosaccharyltransferase (OST) complex.</text>
</comment>
<comment type="subcellular location">
    <subcellularLocation>
        <location evidence="2 10">Endoplasmic reticulum membrane</location>
        <topology evidence="2 10">Single-pass type I membrane protein</topology>
    </subcellularLocation>
</comment>
<keyword evidence="9 10" id="KW-0472">Membrane</keyword>
<evidence type="ECO:0000256" key="4">
    <source>
        <dbReference type="ARBA" id="ARBA00008905"/>
    </source>
</evidence>
<feature type="transmembrane region" description="Helical" evidence="10">
    <location>
        <begin position="465"/>
        <end position="484"/>
    </location>
</feature>
<dbReference type="GO" id="GO:0008250">
    <property type="term" value="C:oligosaccharyltransferase complex"/>
    <property type="evidence" value="ECO:0007669"/>
    <property type="project" value="UniProtKB-UniRule"/>
</dbReference>
<dbReference type="Proteomes" id="UP000241462">
    <property type="component" value="Unassembled WGS sequence"/>
</dbReference>
<keyword evidence="12" id="KW-1185">Reference proteome</keyword>
<evidence type="ECO:0000256" key="5">
    <source>
        <dbReference type="ARBA" id="ARBA00022692"/>
    </source>
</evidence>
<feature type="signal peptide" evidence="10">
    <location>
        <begin position="1"/>
        <end position="19"/>
    </location>
</feature>
<dbReference type="EMBL" id="KZ678472">
    <property type="protein sequence ID" value="PSR82720.1"/>
    <property type="molecule type" value="Genomic_DNA"/>
</dbReference>
<name>A0A2T3A4I9_9PEZI</name>
<dbReference type="OrthoDB" id="310030at2759"/>
<gene>
    <name evidence="11" type="ORF">BD289DRAFT_436984</name>
</gene>